<dbReference type="GO" id="GO:0003700">
    <property type="term" value="F:DNA-binding transcription factor activity"/>
    <property type="evidence" value="ECO:0007669"/>
    <property type="project" value="InterPro"/>
</dbReference>
<feature type="signal peptide" evidence="5">
    <location>
        <begin position="1"/>
        <end position="20"/>
    </location>
</feature>
<keyword evidence="1" id="KW-0805">Transcription regulation</keyword>
<dbReference type="SMART" id="SM00342">
    <property type="entry name" value="HTH_ARAC"/>
    <property type="match status" value="1"/>
</dbReference>
<accession>A0A3P2A8S2</accession>
<dbReference type="GO" id="GO:0043565">
    <property type="term" value="F:sequence-specific DNA binding"/>
    <property type="evidence" value="ECO:0007669"/>
    <property type="project" value="InterPro"/>
</dbReference>
<name>A0A3P2A8S2_9BACE</name>
<dbReference type="RefSeq" id="WP_125239036.1">
    <property type="nucleotide sequence ID" value="NZ_CAMEHQ010000047.1"/>
</dbReference>
<dbReference type="EMBL" id="RQYF01000022">
    <property type="protein sequence ID" value="RRD91827.1"/>
    <property type="molecule type" value="Genomic_DNA"/>
</dbReference>
<sequence>MKRIAFLLFIFMLSAGSIYAVTPADSIRREMKHLEGKELLQAYRNLCRLATAQDDMQYELRCIREFLAEALKQKDAEAEGLARATQLYCYYNYDKLDSILFYLPESLKSMKKNKTWDYYYNAWHILVERYIYEAKLQTALLEVRKMYADARTEKNNYGLGVSSYLMGSIYQTMGRFREAEKSLTESIVALSKEKEISLLLSAYNVLGESLDGLGKYDRLRTTAEKWKSILDKYKEEALQKGYTPSLNGRYLYCTLAAAVAEIEMADYSKAGELLKQAEIYAEGRKAVAHFKLLQVQARYYAATRQYDKAVACNLENMEIITASGDSVSLLTVQTQQAEFLLKAGRYKEAAELYTKILPHKDRLRTTELASQLDELHTIYEVDKLSLHNEVITTRFYLSLIIGALLLLAIVLYIIYTRRLNCKNRILYNSILQYQKMQDEMESSARDIPEEQLDREGRIYRQLCELMQTEEVYKDAALNRHVLAERLGTNSAYLADAVRKYADGATVNEFINSYRLRRAASLLTGNFELNINEVEYQSGFNSRATFNRCFRACYGMSPSEYKAISKEKKMGK</sequence>
<keyword evidence="4" id="KW-1133">Transmembrane helix</keyword>
<evidence type="ECO:0000256" key="3">
    <source>
        <dbReference type="ARBA" id="ARBA00023163"/>
    </source>
</evidence>
<evidence type="ECO:0000259" key="6">
    <source>
        <dbReference type="PROSITE" id="PS01124"/>
    </source>
</evidence>
<evidence type="ECO:0000313" key="8">
    <source>
        <dbReference type="Proteomes" id="UP000279562"/>
    </source>
</evidence>
<dbReference type="Gene3D" id="1.25.40.10">
    <property type="entry name" value="Tetratricopeptide repeat domain"/>
    <property type="match status" value="1"/>
</dbReference>
<organism evidence="7 8">
    <name type="scientific">Prevotella heparinolytica</name>
    <dbReference type="NCBI Taxonomy" id="28113"/>
    <lineage>
        <taxon>Bacteria</taxon>
        <taxon>Pseudomonadati</taxon>
        <taxon>Bacteroidota</taxon>
        <taxon>Bacteroidia</taxon>
        <taxon>Bacteroidales</taxon>
        <taxon>Bacteroidaceae</taxon>
        <taxon>Bacteroides</taxon>
    </lineage>
</organism>
<evidence type="ECO:0000256" key="4">
    <source>
        <dbReference type="SAM" id="Phobius"/>
    </source>
</evidence>
<keyword evidence="8" id="KW-1185">Reference proteome</keyword>
<protein>
    <submittedName>
        <fullName evidence="7">AraC family transcriptional regulator</fullName>
    </submittedName>
</protein>
<keyword evidence="4" id="KW-0812">Transmembrane</keyword>
<dbReference type="AlphaFoldDB" id="A0A3P2A8S2"/>
<comment type="caution">
    <text evidence="7">The sequence shown here is derived from an EMBL/GenBank/DDBJ whole genome shotgun (WGS) entry which is preliminary data.</text>
</comment>
<keyword evidence="5" id="KW-0732">Signal</keyword>
<dbReference type="Gene3D" id="1.10.10.60">
    <property type="entry name" value="Homeodomain-like"/>
    <property type="match status" value="1"/>
</dbReference>
<evidence type="ECO:0000256" key="1">
    <source>
        <dbReference type="ARBA" id="ARBA00023015"/>
    </source>
</evidence>
<dbReference type="SUPFAM" id="SSF46689">
    <property type="entry name" value="Homeodomain-like"/>
    <property type="match status" value="1"/>
</dbReference>
<feature type="domain" description="HTH araC/xylS-type" evidence="6">
    <location>
        <begin position="460"/>
        <end position="563"/>
    </location>
</feature>
<evidence type="ECO:0000256" key="5">
    <source>
        <dbReference type="SAM" id="SignalP"/>
    </source>
</evidence>
<gene>
    <name evidence="7" type="ORF">EII33_06740</name>
</gene>
<dbReference type="PRINTS" id="PR00032">
    <property type="entry name" value="HTHARAC"/>
</dbReference>
<dbReference type="InterPro" id="IPR018060">
    <property type="entry name" value="HTH_AraC"/>
</dbReference>
<dbReference type="PROSITE" id="PS01124">
    <property type="entry name" value="HTH_ARAC_FAMILY_2"/>
    <property type="match status" value="1"/>
</dbReference>
<dbReference type="Pfam" id="PF12833">
    <property type="entry name" value="HTH_18"/>
    <property type="match status" value="1"/>
</dbReference>
<keyword evidence="2" id="KW-0238">DNA-binding</keyword>
<evidence type="ECO:0000256" key="2">
    <source>
        <dbReference type="ARBA" id="ARBA00023125"/>
    </source>
</evidence>
<keyword evidence="3" id="KW-0804">Transcription</keyword>
<dbReference type="InterPro" id="IPR009057">
    <property type="entry name" value="Homeodomain-like_sf"/>
</dbReference>
<proteinExistence type="predicted"/>
<keyword evidence="4" id="KW-0472">Membrane</keyword>
<dbReference type="Proteomes" id="UP000279562">
    <property type="component" value="Unassembled WGS sequence"/>
</dbReference>
<reference evidence="7 8" key="1">
    <citation type="submission" date="2018-11" db="EMBL/GenBank/DDBJ databases">
        <title>Genomes From Bacteria Associated with the Canine Oral Cavity: a Test Case for Automated Genome-Based Taxonomic Assignment.</title>
        <authorList>
            <person name="Coil D.A."/>
            <person name="Jospin G."/>
            <person name="Darling A.E."/>
            <person name="Wallis C."/>
            <person name="Davis I.J."/>
            <person name="Harris S."/>
            <person name="Eisen J.A."/>
            <person name="Holcombe L.J."/>
            <person name="O'Flynn C."/>
        </authorList>
    </citation>
    <scope>NUCLEOTIDE SEQUENCE [LARGE SCALE GENOMIC DNA]</scope>
    <source>
        <strain evidence="7 8">OH1047_COT-310</strain>
    </source>
</reference>
<dbReference type="InterPro" id="IPR020449">
    <property type="entry name" value="Tscrpt_reg_AraC-type_HTH"/>
</dbReference>
<feature type="chain" id="PRO_5018242232" evidence="5">
    <location>
        <begin position="21"/>
        <end position="571"/>
    </location>
</feature>
<dbReference type="InterPro" id="IPR011990">
    <property type="entry name" value="TPR-like_helical_dom_sf"/>
</dbReference>
<evidence type="ECO:0000313" key="7">
    <source>
        <dbReference type="EMBL" id="RRD91827.1"/>
    </source>
</evidence>
<feature type="transmembrane region" description="Helical" evidence="4">
    <location>
        <begin position="395"/>
        <end position="415"/>
    </location>
</feature>
<dbReference type="PANTHER" id="PTHR43280:SF29">
    <property type="entry name" value="ARAC-FAMILY TRANSCRIPTIONAL REGULATOR"/>
    <property type="match status" value="1"/>
</dbReference>
<dbReference type="SUPFAM" id="SSF48452">
    <property type="entry name" value="TPR-like"/>
    <property type="match status" value="2"/>
</dbReference>
<dbReference type="PANTHER" id="PTHR43280">
    <property type="entry name" value="ARAC-FAMILY TRANSCRIPTIONAL REGULATOR"/>
    <property type="match status" value="1"/>
</dbReference>